<gene>
    <name evidence="5 8" type="primary">truB</name>
    <name evidence="8" type="ORF">TsocGM_16580</name>
</gene>
<evidence type="ECO:0000313" key="9">
    <source>
        <dbReference type="Proteomes" id="UP000280296"/>
    </source>
</evidence>
<evidence type="ECO:0000256" key="2">
    <source>
        <dbReference type="ARBA" id="ARBA00005642"/>
    </source>
</evidence>
<feature type="active site" description="Nucleophile" evidence="5">
    <location>
        <position position="39"/>
    </location>
</feature>
<feature type="domain" description="Pseudouridine synthase II N-terminal" evidence="6">
    <location>
        <begin position="30"/>
        <end position="172"/>
    </location>
</feature>
<dbReference type="PANTHER" id="PTHR13767:SF2">
    <property type="entry name" value="PSEUDOURIDYLATE SYNTHASE TRUB1"/>
    <property type="match status" value="1"/>
</dbReference>
<dbReference type="Proteomes" id="UP000280296">
    <property type="component" value="Unassembled WGS sequence"/>
</dbReference>
<dbReference type="InterPro" id="IPR020103">
    <property type="entry name" value="PsdUridine_synth_cat_dom_sf"/>
</dbReference>
<dbReference type="PANTHER" id="PTHR13767">
    <property type="entry name" value="TRNA-PSEUDOURIDINE SYNTHASE"/>
    <property type="match status" value="1"/>
</dbReference>
<comment type="similarity">
    <text evidence="2 5">Belongs to the pseudouridine synthase TruB family. Type 1 subfamily.</text>
</comment>
<evidence type="ECO:0000256" key="1">
    <source>
        <dbReference type="ARBA" id="ARBA00000385"/>
    </source>
</evidence>
<dbReference type="GO" id="GO:0160148">
    <property type="term" value="F:tRNA pseudouridine(55) synthase activity"/>
    <property type="evidence" value="ECO:0007669"/>
    <property type="project" value="UniProtKB-EC"/>
</dbReference>
<keyword evidence="3 5" id="KW-0819">tRNA processing</keyword>
<organism evidence="8 9">
    <name type="scientific">Tautonia sociabilis</name>
    <dbReference type="NCBI Taxonomy" id="2080755"/>
    <lineage>
        <taxon>Bacteria</taxon>
        <taxon>Pseudomonadati</taxon>
        <taxon>Planctomycetota</taxon>
        <taxon>Planctomycetia</taxon>
        <taxon>Isosphaerales</taxon>
        <taxon>Isosphaeraceae</taxon>
        <taxon>Tautonia</taxon>
    </lineage>
</organism>
<dbReference type="HAMAP" id="MF_01080">
    <property type="entry name" value="TruB_bact"/>
    <property type="match status" value="1"/>
</dbReference>
<evidence type="ECO:0000256" key="5">
    <source>
        <dbReference type="HAMAP-Rule" id="MF_01080"/>
    </source>
</evidence>
<dbReference type="OrthoDB" id="9802309at2"/>
<keyword evidence="4 5" id="KW-0413">Isomerase</keyword>
<sequence>MGLLNLDKPTGITSRDAVDLVARPLKRWKVKVGHAGTLDPLASGVLVVAVGPATRLIERVQDQSKTYTATILLGATSDTLDADGVISPVAGAVPPHEDRVRAALASQVGEIEQRPPAFSALRVGGKRAYELARDGREVELAPRRVRIDRVELLRYEWPRLEIEVDCGSGTYIRSIARDVGEGLGCGGLIEVLRRTRIGPFRVEEATLAVAEALTLESIPRLLRPAVDAVPELPRLVLTERQAALVRLGQPLGARSGVSPPGEPGEVALLGPDRALLALAESDPDAGLYRPRRVLPG</sequence>
<feature type="domain" description="tRNA pseudouridylate synthase B C-terminal" evidence="7">
    <location>
        <begin position="173"/>
        <end position="208"/>
    </location>
</feature>
<protein>
    <recommendedName>
        <fullName evidence="5">tRNA pseudouridine synthase B</fullName>
        <ecNumber evidence="5">5.4.99.25</ecNumber>
    </recommendedName>
    <alternativeName>
        <fullName evidence="5">tRNA pseudouridine(55) synthase</fullName>
        <shortName evidence="5">Psi55 synthase</shortName>
    </alternativeName>
    <alternativeName>
        <fullName evidence="5">tRNA pseudouridylate synthase</fullName>
    </alternativeName>
    <alternativeName>
        <fullName evidence="5">tRNA-uridine isomerase</fullName>
    </alternativeName>
</protein>
<dbReference type="NCBIfam" id="TIGR00431">
    <property type="entry name" value="TruB"/>
    <property type="match status" value="1"/>
</dbReference>
<dbReference type="EMBL" id="RYZH01000033">
    <property type="protein sequence ID" value="RUL86227.1"/>
    <property type="molecule type" value="Genomic_DNA"/>
</dbReference>
<comment type="caution">
    <text evidence="8">The sequence shown here is derived from an EMBL/GenBank/DDBJ whole genome shotgun (WGS) entry which is preliminary data.</text>
</comment>
<dbReference type="AlphaFoldDB" id="A0A432MH15"/>
<proteinExistence type="inferred from homology"/>
<dbReference type="Pfam" id="PF16198">
    <property type="entry name" value="TruB_C_2"/>
    <property type="match status" value="1"/>
</dbReference>
<reference evidence="8 9" key="1">
    <citation type="submission" date="2018-12" db="EMBL/GenBank/DDBJ databases">
        <authorList>
            <person name="Toschakov S.V."/>
        </authorList>
    </citation>
    <scope>NUCLEOTIDE SEQUENCE [LARGE SCALE GENOMIC DNA]</scope>
    <source>
        <strain evidence="8 9">GM2012</strain>
    </source>
</reference>
<evidence type="ECO:0000256" key="3">
    <source>
        <dbReference type="ARBA" id="ARBA00022694"/>
    </source>
</evidence>
<comment type="function">
    <text evidence="5">Responsible for synthesis of pseudouridine from uracil-55 in the psi GC loop of transfer RNAs.</text>
</comment>
<dbReference type="GO" id="GO:1990481">
    <property type="term" value="P:mRNA pseudouridine synthesis"/>
    <property type="evidence" value="ECO:0007669"/>
    <property type="project" value="TreeGrafter"/>
</dbReference>
<name>A0A432MH15_9BACT</name>
<dbReference type="Pfam" id="PF01509">
    <property type="entry name" value="TruB_N"/>
    <property type="match status" value="1"/>
</dbReference>
<keyword evidence="9" id="KW-1185">Reference proteome</keyword>
<dbReference type="InterPro" id="IPR002501">
    <property type="entry name" value="PsdUridine_synth_N"/>
</dbReference>
<dbReference type="SUPFAM" id="SSF55120">
    <property type="entry name" value="Pseudouridine synthase"/>
    <property type="match status" value="1"/>
</dbReference>
<dbReference type="CDD" id="cd02573">
    <property type="entry name" value="PseudoU_synth_EcTruB"/>
    <property type="match status" value="1"/>
</dbReference>
<accession>A0A432MH15</accession>
<comment type="catalytic activity">
    <reaction evidence="1 5">
        <text>uridine(55) in tRNA = pseudouridine(55) in tRNA</text>
        <dbReference type="Rhea" id="RHEA:42532"/>
        <dbReference type="Rhea" id="RHEA-COMP:10101"/>
        <dbReference type="Rhea" id="RHEA-COMP:10102"/>
        <dbReference type="ChEBI" id="CHEBI:65314"/>
        <dbReference type="ChEBI" id="CHEBI:65315"/>
        <dbReference type="EC" id="5.4.99.25"/>
    </reaction>
</comment>
<dbReference type="EC" id="5.4.99.25" evidence="5"/>
<dbReference type="InterPro" id="IPR032819">
    <property type="entry name" value="TruB_C"/>
</dbReference>
<evidence type="ECO:0000313" key="8">
    <source>
        <dbReference type="EMBL" id="RUL86227.1"/>
    </source>
</evidence>
<evidence type="ECO:0000259" key="7">
    <source>
        <dbReference type="Pfam" id="PF16198"/>
    </source>
</evidence>
<evidence type="ECO:0000259" key="6">
    <source>
        <dbReference type="Pfam" id="PF01509"/>
    </source>
</evidence>
<reference evidence="8 9" key="2">
    <citation type="submission" date="2019-01" db="EMBL/GenBank/DDBJ databases">
        <title>Tautonia sociabilis, a novel thermotolerant planctomycete of Isosphaeraceae family, isolated from a 4000 m deep subterranean habitat.</title>
        <authorList>
            <person name="Kovaleva O.L."/>
            <person name="Elcheninov A.G."/>
            <person name="Van Heerden E."/>
            <person name="Toshchakov S.V."/>
            <person name="Novikov A."/>
            <person name="Bonch-Osmolovskaya E.A."/>
            <person name="Kublanov I.V."/>
        </authorList>
    </citation>
    <scope>NUCLEOTIDE SEQUENCE [LARGE SCALE GENOMIC DNA]</scope>
    <source>
        <strain evidence="8 9">GM2012</strain>
    </source>
</reference>
<dbReference type="GO" id="GO:0031119">
    <property type="term" value="P:tRNA pseudouridine synthesis"/>
    <property type="evidence" value="ECO:0007669"/>
    <property type="project" value="UniProtKB-UniRule"/>
</dbReference>
<dbReference type="GO" id="GO:0003723">
    <property type="term" value="F:RNA binding"/>
    <property type="evidence" value="ECO:0007669"/>
    <property type="project" value="InterPro"/>
</dbReference>
<evidence type="ECO:0000256" key="4">
    <source>
        <dbReference type="ARBA" id="ARBA00023235"/>
    </source>
</evidence>
<dbReference type="InterPro" id="IPR014780">
    <property type="entry name" value="tRNA_psdUridine_synth_TruB"/>
</dbReference>
<dbReference type="Gene3D" id="3.30.2350.10">
    <property type="entry name" value="Pseudouridine synthase"/>
    <property type="match status" value="1"/>
</dbReference>